<name>A0A1E3VJM5_9HYPH</name>
<protein>
    <submittedName>
        <fullName evidence="1">Uncharacterized protein</fullName>
    </submittedName>
</protein>
<evidence type="ECO:0000313" key="2">
    <source>
        <dbReference type="Proteomes" id="UP000094472"/>
    </source>
</evidence>
<evidence type="ECO:0000313" key="1">
    <source>
        <dbReference type="EMBL" id="ODR93727.1"/>
    </source>
</evidence>
<accession>A0A1E3VJM5</accession>
<keyword evidence="2" id="KW-1185">Reference proteome</keyword>
<comment type="caution">
    <text evidence="1">The sequence shown here is derived from an EMBL/GenBank/DDBJ whole genome shotgun (WGS) entry which is preliminary data.</text>
</comment>
<reference evidence="1 2" key="1">
    <citation type="journal article" date="2016" name="Environ. Microbiol.">
        <title>New Methyloceanibacter diversity from North Sea sediments includes methanotroph containing solely the soluble methane monooxygenase.</title>
        <authorList>
            <person name="Vekeman B."/>
            <person name="Kerckhof F.M."/>
            <person name="Cremers G."/>
            <person name="de Vos P."/>
            <person name="Vandamme P."/>
            <person name="Boon N."/>
            <person name="Op den Camp H.J."/>
            <person name="Heylen K."/>
        </authorList>
    </citation>
    <scope>NUCLEOTIDE SEQUENCE [LARGE SCALE GENOMIC DNA]</scope>
    <source>
        <strain evidence="1 2">R-67175</strain>
    </source>
</reference>
<dbReference type="Gene3D" id="3.10.450.710">
    <property type="entry name" value="Tgt2/MlaC"/>
    <property type="match status" value="1"/>
</dbReference>
<sequence length="81" mass="9118">MEKEQLAASRRTVPGKPDQIWIWWLSPDGASWRVTDLSVDGHSALSTQRQEYGSVFIDNDGSIDAVLDFMRTRAARPVQAE</sequence>
<dbReference type="AlphaFoldDB" id="A0A1E3VJM5"/>
<organism evidence="1 2">
    <name type="scientific">Methyloceanibacter superfactus</name>
    <dbReference type="NCBI Taxonomy" id="1774969"/>
    <lineage>
        <taxon>Bacteria</taxon>
        <taxon>Pseudomonadati</taxon>
        <taxon>Pseudomonadota</taxon>
        <taxon>Alphaproteobacteria</taxon>
        <taxon>Hyphomicrobiales</taxon>
        <taxon>Hyphomicrobiaceae</taxon>
        <taxon>Methyloceanibacter</taxon>
    </lineage>
</organism>
<dbReference type="RefSeq" id="WP_069442904.1">
    <property type="nucleotide sequence ID" value="NZ_LPWF01000037.1"/>
</dbReference>
<dbReference type="InterPro" id="IPR042245">
    <property type="entry name" value="Tgt2/MlaC_sf"/>
</dbReference>
<dbReference type="EMBL" id="LPWF01000037">
    <property type="protein sequence ID" value="ODR93727.1"/>
    <property type="molecule type" value="Genomic_DNA"/>
</dbReference>
<dbReference type="Proteomes" id="UP000094472">
    <property type="component" value="Unassembled WGS sequence"/>
</dbReference>
<proteinExistence type="predicted"/>
<gene>
    <name evidence="1" type="ORF">AUC69_03940</name>
</gene>